<dbReference type="Proteomes" id="UP001457282">
    <property type="component" value="Unassembled WGS sequence"/>
</dbReference>
<feature type="repeat" description="ANK" evidence="1">
    <location>
        <begin position="12"/>
        <end position="38"/>
    </location>
</feature>
<sequence length="113" mass="12470">MCPPLLLQPNKSGDTALHIAARQGRADLVSVLMQAARDHRGDLEKGVSTEEACLQMLIRTANNDQNTALHEAVRFNHLAVVKILTREDPEFLYRANVAGETPLYLAAERGYST</sequence>
<reference evidence="2 3" key="1">
    <citation type="journal article" date="2023" name="G3 (Bethesda)">
        <title>A chromosome-length genome assembly and annotation of blackberry (Rubus argutus, cv. 'Hillquist').</title>
        <authorList>
            <person name="Bruna T."/>
            <person name="Aryal R."/>
            <person name="Dudchenko O."/>
            <person name="Sargent D.J."/>
            <person name="Mead D."/>
            <person name="Buti M."/>
            <person name="Cavallini A."/>
            <person name="Hytonen T."/>
            <person name="Andres J."/>
            <person name="Pham M."/>
            <person name="Weisz D."/>
            <person name="Mascagni F."/>
            <person name="Usai G."/>
            <person name="Natali L."/>
            <person name="Bassil N."/>
            <person name="Fernandez G.E."/>
            <person name="Lomsadze A."/>
            <person name="Armour M."/>
            <person name="Olukolu B."/>
            <person name="Poorten T."/>
            <person name="Britton C."/>
            <person name="Davik J."/>
            <person name="Ashrafi H."/>
            <person name="Aiden E.L."/>
            <person name="Borodovsky M."/>
            <person name="Worthington M."/>
        </authorList>
    </citation>
    <scope>NUCLEOTIDE SEQUENCE [LARGE SCALE GENOMIC DNA]</scope>
    <source>
        <strain evidence="2">PI 553951</strain>
    </source>
</reference>
<comment type="caution">
    <text evidence="2">The sequence shown here is derived from an EMBL/GenBank/DDBJ whole genome shotgun (WGS) entry which is preliminary data.</text>
</comment>
<proteinExistence type="predicted"/>
<keyword evidence="3" id="KW-1185">Reference proteome</keyword>
<evidence type="ECO:0000313" key="3">
    <source>
        <dbReference type="Proteomes" id="UP001457282"/>
    </source>
</evidence>
<dbReference type="PANTHER" id="PTHR24121:SF22">
    <property type="entry name" value="PROTEIN ACCELERATED CELL DEATH 6-LIKE"/>
    <property type="match status" value="1"/>
</dbReference>
<evidence type="ECO:0000313" key="2">
    <source>
        <dbReference type="EMBL" id="KAK9948251.1"/>
    </source>
</evidence>
<dbReference type="EMBL" id="JBEDUW010000001">
    <property type="protein sequence ID" value="KAK9948251.1"/>
    <property type="molecule type" value="Genomic_DNA"/>
</dbReference>
<dbReference type="Gene3D" id="1.25.40.20">
    <property type="entry name" value="Ankyrin repeat-containing domain"/>
    <property type="match status" value="1"/>
</dbReference>
<dbReference type="Pfam" id="PF12796">
    <property type="entry name" value="Ank_2"/>
    <property type="match status" value="1"/>
</dbReference>
<dbReference type="InterPro" id="IPR002110">
    <property type="entry name" value="Ankyrin_rpt"/>
</dbReference>
<dbReference type="PROSITE" id="PS50297">
    <property type="entry name" value="ANK_REP_REGION"/>
    <property type="match status" value="1"/>
</dbReference>
<accession>A0AAW1YIC5</accession>
<organism evidence="2 3">
    <name type="scientific">Rubus argutus</name>
    <name type="common">Southern blackberry</name>
    <dbReference type="NCBI Taxonomy" id="59490"/>
    <lineage>
        <taxon>Eukaryota</taxon>
        <taxon>Viridiplantae</taxon>
        <taxon>Streptophyta</taxon>
        <taxon>Embryophyta</taxon>
        <taxon>Tracheophyta</taxon>
        <taxon>Spermatophyta</taxon>
        <taxon>Magnoliopsida</taxon>
        <taxon>eudicotyledons</taxon>
        <taxon>Gunneridae</taxon>
        <taxon>Pentapetalae</taxon>
        <taxon>rosids</taxon>
        <taxon>fabids</taxon>
        <taxon>Rosales</taxon>
        <taxon>Rosaceae</taxon>
        <taxon>Rosoideae</taxon>
        <taxon>Rosoideae incertae sedis</taxon>
        <taxon>Rubus</taxon>
    </lineage>
</organism>
<dbReference type="SUPFAM" id="SSF48403">
    <property type="entry name" value="Ankyrin repeat"/>
    <property type="match status" value="1"/>
</dbReference>
<dbReference type="PROSITE" id="PS50088">
    <property type="entry name" value="ANK_REPEAT"/>
    <property type="match status" value="1"/>
</dbReference>
<dbReference type="InterPro" id="IPR036770">
    <property type="entry name" value="Ankyrin_rpt-contain_sf"/>
</dbReference>
<name>A0AAW1YIC5_RUBAR</name>
<dbReference type="AlphaFoldDB" id="A0AAW1YIC5"/>
<evidence type="ECO:0000256" key="1">
    <source>
        <dbReference type="PROSITE-ProRule" id="PRU00023"/>
    </source>
</evidence>
<gene>
    <name evidence="2" type="ORF">M0R45_003836</name>
</gene>
<dbReference type="PANTHER" id="PTHR24121">
    <property type="entry name" value="NO MECHANORECEPTOR POTENTIAL C, ISOFORM D-RELATED"/>
    <property type="match status" value="1"/>
</dbReference>
<protein>
    <submittedName>
        <fullName evidence="2">Uncharacterized protein</fullName>
    </submittedName>
</protein>
<keyword evidence="1" id="KW-0040">ANK repeat</keyword>
<dbReference type="SMART" id="SM00248">
    <property type="entry name" value="ANK"/>
    <property type="match status" value="2"/>
</dbReference>